<gene>
    <name evidence="4" type="ORF">CC117_17070</name>
</gene>
<feature type="transmembrane region" description="Helical" evidence="2">
    <location>
        <begin position="119"/>
        <end position="140"/>
    </location>
</feature>
<feature type="transmembrane region" description="Helical" evidence="2">
    <location>
        <begin position="38"/>
        <end position="57"/>
    </location>
</feature>
<evidence type="ECO:0000256" key="2">
    <source>
        <dbReference type="SAM" id="Phobius"/>
    </source>
</evidence>
<keyword evidence="2" id="KW-1133">Transmembrane helix</keyword>
<dbReference type="Proteomes" id="UP000179627">
    <property type="component" value="Unassembled WGS sequence"/>
</dbReference>
<organism evidence="4 5">
    <name type="scientific">Parafrankia colletiae</name>
    <dbReference type="NCBI Taxonomy" id="573497"/>
    <lineage>
        <taxon>Bacteria</taxon>
        <taxon>Bacillati</taxon>
        <taxon>Actinomycetota</taxon>
        <taxon>Actinomycetes</taxon>
        <taxon>Frankiales</taxon>
        <taxon>Frankiaceae</taxon>
        <taxon>Parafrankia</taxon>
    </lineage>
</organism>
<feature type="transmembrane region" description="Helical" evidence="2">
    <location>
        <begin position="219"/>
        <end position="238"/>
    </location>
</feature>
<protein>
    <recommendedName>
        <fullName evidence="3">DUF1206 domain-containing protein</fullName>
    </recommendedName>
</protein>
<evidence type="ECO:0000256" key="1">
    <source>
        <dbReference type="SAM" id="MobiDB-lite"/>
    </source>
</evidence>
<dbReference type="Pfam" id="PF06724">
    <property type="entry name" value="DUF1206"/>
    <property type="match status" value="3"/>
</dbReference>
<proteinExistence type="predicted"/>
<dbReference type="EMBL" id="MBLM01000114">
    <property type="protein sequence ID" value="OHV36885.1"/>
    <property type="molecule type" value="Genomic_DNA"/>
</dbReference>
<evidence type="ECO:0000313" key="5">
    <source>
        <dbReference type="Proteomes" id="UP000179627"/>
    </source>
</evidence>
<feature type="transmembrane region" description="Helical" evidence="2">
    <location>
        <begin position="169"/>
        <end position="190"/>
    </location>
</feature>
<sequence length="288" mass="30021">MSVNSVARAGHTAASAGESAAHRTRNSRAVDITARLGFAARGLVYVLIGVIAVQIAVGSSGEQANRPGALREIADKPFGTALLVLVAVGFAGYALWRLLEGAVGHHDESDEKKRTAKRVVSFLRGVIYLAITGSTVAFLASGGSDSGAGGSGEPAPYTARVMDHTGGRWLVGAVGLVVVGVGIGMLVKGVTTKFEEKLKRGEMSQTVLRVARVIGRVGYVARGIVFGLAGVFVVKAAIDFDPNEAKGFDGTLRTIADQTYGQVLLVCAAVGLVLFGAYSFVEARYRRL</sequence>
<comment type="caution">
    <text evidence="4">The sequence shown here is derived from an EMBL/GenBank/DDBJ whole genome shotgun (WGS) entry which is preliminary data.</text>
</comment>
<feature type="domain" description="DUF1206" evidence="3">
    <location>
        <begin position="36"/>
        <end position="103"/>
    </location>
</feature>
<accession>A0A1S1QUA9</accession>
<dbReference type="InterPro" id="IPR009597">
    <property type="entry name" value="DUF1206"/>
</dbReference>
<feature type="domain" description="DUF1206" evidence="3">
    <location>
        <begin position="122"/>
        <end position="191"/>
    </location>
</feature>
<keyword evidence="5" id="KW-1185">Reference proteome</keyword>
<reference evidence="5" key="1">
    <citation type="submission" date="2016-07" db="EMBL/GenBank/DDBJ databases">
        <title>Sequence Frankia sp. strain CcI1.17.</title>
        <authorList>
            <person name="Ghodhbane-Gtari F."/>
            <person name="Swanson E."/>
            <person name="Gueddou A."/>
            <person name="Morris K."/>
            <person name="Hezbri K."/>
            <person name="Ktari A."/>
            <person name="Nouioui I."/>
            <person name="Abebe-Akele F."/>
            <person name="Simpson S."/>
            <person name="Thomas K."/>
            <person name="Gtari M."/>
            <person name="Tisa L.S."/>
            <person name="Hurst S."/>
        </authorList>
    </citation>
    <scope>NUCLEOTIDE SEQUENCE [LARGE SCALE GENOMIC DNA]</scope>
    <source>
        <strain evidence="5">Cc1.17</strain>
    </source>
</reference>
<feature type="transmembrane region" description="Helical" evidence="2">
    <location>
        <begin position="258"/>
        <end position="281"/>
    </location>
</feature>
<feature type="domain" description="DUF1206" evidence="3">
    <location>
        <begin position="217"/>
        <end position="286"/>
    </location>
</feature>
<dbReference type="OrthoDB" id="4552598at2"/>
<name>A0A1S1QUA9_9ACTN</name>
<feature type="transmembrane region" description="Helical" evidence="2">
    <location>
        <begin position="77"/>
        <end position="99"/>
    </location>
</feature>
<keyword evidence="2" id="KW-0812">Transmembrane</keyword>
<evidence type="ECO:0000259" key="3">
    <source>
        <dbReference type="Pfam" id="PF06724"/>
    </source>
</evidence>
<evidence type="ECO:0000313" key="4">
    <source>
        <dbReference type="EMBL" id="OHV36885.1"/>
    </source>
</evidence>
<dbReference type="RefSeq" id="WP_071084587.1">
    <property type="nucleotide sequence ID" value="NZ_MBLM01000114.1"/>
</dbReference>
<feature type="region of interest" description="Disordered" evidence="1">
    <location>
        <begin position="1"/>
        <end position="20"/>
    </location>
</feature>
<dbReference type="AlphaFoldDB" id="A0A1S1QUA9"/>
<keyword evidence="2" id="KW-0472">Membrane</keyword>